<evidence type="ECO:0000313" key="3">
    <source>
        <dbReference type="EMBL" id="SWF72436.1"/>
    </source>
</evidence>
<feature type="transmembrane region" description="Helical" evidence="1">
    <location>
        <begin position="32"/>
        <end position="54"/>
    </location>
</feature>
<dbReference type="EMBL" id="UKAW01000002">
    <property type="protein sequence ID" value="SXG10787.1"/>
    <property type="molecule type" value="Genomic_DNA"/>
</dbReference>
<evidence type="ECO:0000313" key="2">
    <source>
        <dbReference type="EMBL" id="SVN62134.1"/>
    </source>
</evidence>
<accession>A0A3B0NL08</accession>
<evidence type="ECO:0000313" key="7">
    <source>
        <dbReference type="Proteomes" id="UP000259364"/>
    </source>
</evidence>
<dbReference type="EMBL" id="UIUC01000001">
    <property type="protein sequence ID" value="SVN62134.1"/>
    <property type="molecule type" value="Genomic_DNA"/>
</dbReference>
<gene>
    <name evidence="4" type="ORF">SAMEA3499874_00752</name>
    <name evidence="2" type="ORF">SAMEA3649591_00201</name>
    <name evidence="3" type="ORF">SAMEA3720909_02607</name>
</gene>
<sequence>MLFVYKPADILFCGIVSFNVCMLMNGVDAEEGGVLCYWLIILTLFVGSSTPYLARE</sequence>
<keyword evidence="1" id="KW-1133">Transmembrane helix</keyword>
<evidence type="ECO:0000313" key="4">
    <source>
        <dbReference type="EMBL" id="SXG10787.1"/>
    </source>
</evidence>
<keyword evidence="1" id="KW-0812">Transmembrane</keyword>
<protein>
    <submittedName>
        <fullName evidence="3">Uncharacterized protein</fullName>
    </submittedName>
</protein>
<dbReference type="Proteomes" id="UP000257587">
    <property type="component" value="Unassembled WGS sequence"/>
</dbReference>
<dbReference type="Proteomes" id="UP000258905">
    <property type="component" value="Unassembled WGS sequence"/>
</dbReference>
<comment type="caution">
    <text evidence="3">The sequence shown here is derived from an EMBL/GenBank/DDBJ whole genome shotgun (WGS) entry which is preliminary data.</text>
</comment>
<dbReference type="AlphaFoldDB" id="A0A0J2JRZ9"/>
<organism evidence="3 7">
    <name type="scientific">Klebsiella pneumoniae</name>
    <dbReference type="NCBI Taxonomy" id="573"/>
    <lineage>
        <taxon>Bacteria</taxon>
        <taxon>Pseudomonadati</taxon>
        <taxon>Pseudomonadota</taxon>
        <taxon>Gammaproteobacteria</taxon>
        <taxon>Enterobacterales</taxon>
        <taxon>Enterobacteriaceae</taxon>
        <taxon>Klebsiella/Raoultella group</taxon>
        <taxon>Klebsiella</taxon>
        <taxon>Klebsiella pneumoniae complex</taxon>
    </lineage>
</organism>
<evidence type="ECO:0000256" key="1">
    <source>
        <dbReference type="SAM" id="Phobius"/>
    </source>
</evidence>
<dbReference type="Proteomes" id="UP000259364">
    <property type="component" value="Unassembled WGS sequence"/>
</dbReference>
<evidence type="ECO:0000313" key="5">
    <source>
        <dbReference type="Proteomes" id="UP000257587"/>
    </source>
</evidence>
<feature type="transmembrane region" description="Helical" evidence="1">
    <location>
        <begin position="7"/>
        <end position="26"/>
    </location>
</feature>
<keyword evidence="1" id="KW-0472">Membrane</keyword>
<reference evidence="5 6" key="1">
    <citation type="submission" date="2018-08" db="EMBL/GenBank/DDBJ databases">
        <authorList>
            <consortium name="Pathogen Informatics"/>
        </authorList>
    </citation>
    <scope>NUCLEOTIDE SEQUENCE [LARGE SCALE GENOMIC DNA]</scope>
    <source>
        <strain evidence="4 5">EuSCAPE_AT002</strain>
        <strain evidence="2 6">EuSCAPE_GR003</strain>
        <strain evidence="3 7">EuSCAPE_UK014</strain>
    </source>
</reference>
<evidence type="ECO:0000313" key="6">
    <source>
        <dbReference type="Proteomes" id="UP000258905"/>
    </source>
</evidence>
<dbReference type="EMBL" id="UJHH01000010">
    <property type="protein sequence ID" value="SWF72436.1"/>
    <property type="molecule type" value="Genomic_DNA"/>
</dbReference>
<name>A0A0J2JRZ9_KLEPN</name>
<accession>A0A0J2JRZ9</accession>
<proteinExistence type="predicted"/>